<sequence>MATTPDTQRLVAGRYALLAELGRGGMGVVWRAEDRVIGRPVAVKELRLPDDLHGERRDILEERVLREARSAGRLSDPTVVTVFDVVSDNGRLFLVMELVEGPTLTQWVAANGPMPPAAVAALGKQVLSALENAHSAGIVHRDVKPSNIMVLPSGRAKLADFGIARIDDDPRLTNTGAVIGSPGYLAPERIQHAVATPATDLWALGATLFFAVEGYAAFERANTAATLYAVTNEVPYLSRCQGPLASAIMGLLITSPEARLSHQQAMHLLELAGNQTPGNTTTALATAPLTKPKRGKQIAALIGAAVVLAAAAFGGGWLTGRFNEPDTAVASPAIQTTWSYGPGAEIPQFKLYTGSCAGGAMVAGHAYTASMSCDEPHDVQVYGTTTPLDTNYKGDYPGEDVLARSAEGYCALLFESNKIAPKDKDTTLRFRALVPGEQAWNHVKTEDEPDGGARDAFCLVYSANGSQLKDTVIAKTS</sequence>
<dbReference type="CDD" id="cd14014">
    <property type="entry name" value="STKc_PknB_like"/>
    <property type="match status" value="1"/>
</dbReference>
<evidence type="ECO:0000256" key="6">
    <source>
        <dbReference type="ARBA" id="ARBA00022840"/>
    </source>
</evidence>
<evidence type="ECO:0000259" key="9">
    <source>
        <dbReference type="PROSITE" id="PS50011"/>
    </source>
</evidence>
<accession>A0ABV6MN07</accession>
<proteinExistence type="predicted"/>
<dbReference type="InterPro" id="IPR017441">
    <property type="entry name" value="Protein_kinase_ATP_BS"/>
</dbReference>
<dbReference type="PROSITE" id="PS50011">
    <property type="entry name" value="PROTEIN_KINASE_DOM"/>
    <property type="match status" value="1"/>
</dbReference>
<keyword evidence="6 7" id="KW-0067">ATP-binding</keyword>
<evidence type="ECO:0000256" key="8">
    <source>
        <dbReference type="SAM" id="Phobius"/>
    </source>
</evidence>
<feature type="transmembrane region" description="Helical" evidence="8">
    <location>
        <begin position="298"/>
        <end position="318"/>
    </location>
</feature>
<dbReference type="EMBL" id="JBHLUD010000002">
    <property type="protein sequence ID" value="MFC0541482.1"/>
    <property type="molecule type" value="Genomic_DNA"/>
</dbReference>
<dbReference type="Pfam" id="PF00069">
    <property type="entry name" value="Pkinase"/>
    <property type="match status" value="1"/>
</dbReference>
<dbReference type="GO" id="GO:0004674">
    <property type="term" value="F:protein serine/threonine kinase activity"/>
    <property type="evidence" value="ECO:0007669"/>
    <property type="project" value="UniProtKB-EC"/>
</dbReference>
<feature type="domain" description="Protein kinase" evidence="9">
    <location>
        <begin position="15"/>
        <end position="270"/>
    </location>
</feature>
<evidence type="ECO:0000313" key="10">
    <source>
        <dbReference type="EMBL" id="MFC0541482.1"/>
    </source>
</evidence>
<feature type="binding site" evidence="7">
    <location>
        <position position="44"/>
    </location>
    <ligand>
        <name>ATP</name>
        <dbReference type="ChEBI" id="CHEBI:30616"/>
    </ligand>
</feature>
<dbReference type="InterPro" id="IPR000719">
    <property type="entry name" value="Prot_kinase_dom"/>
</dbReference>
<keyword evidence="4 7" id="KW-0547">Nucleotide-binding</keyword>
<organism evidence="10 11">
    <name type="scientific">Kutzneria chonburiensis</name>
    <dbReference type="NCBI Taxonomy" id="1483604"/>
    <lineage>
        <taxon>Bacteria</taxon>
        <taxon>Bacillati</taxon>
        <taxon>Actinomycetota</taxon>
        <taxon>Actinomycetes</taxon>
        <taxon>Pseudonocardiales</taxon>
        <taxon>Pseudonocardiaceae</taxon>
        <taxon>Kutzneria</taxon>
    </lineage>
</organism>
<reference evidence="10 11" key="1">
    <citation type="submission" date="2024-09" db="EMBL/GenBank/DDBJ databases">
        <authorList>
            <person name="Sun Q."/>
            <person name="Mori K."/>
        </authorList>
    </citation>
    <scope>NUCLEOTIDE SEQUENCE [LARGE SCALE GENOMIC DNA]</scope>
    <source>
        <strain evidence="10 11">TBRC 1432</strain>
    </source>
</reference>
<dbReference type="PROSITE" id="PS00108">
    <property type="entry name" value="PROTEIN_KINASE_ST"/>
    <property type="match status" value="1"/>
</dbReference>
<dbReference type="SMART" id="SM00220">
    <property type="entry name" value="S_TKc"/>
    <property type="match status" value="1"/>
</dbReference>
<evidence type="ECO:0000256" key="3">
    <source>
        <dbReference type="ARBA" id="ARBA00022679"/>
    </source>
</evidence>
<dbReference type="PANTHER" id="PTHR43289:SF6">
    <property type="entry name" value="SERINE_THREONINE-PROTEIN KINASE NEKL-3"/>
    <property type="match status" value="1"/>
</dbReference>
<dbReference type="PANTHER" id="PTHR43289">
    <property type="entry name" value="MITOGEN-ACTIVATED PROTEIN KINASE KINASE KINASE 20-RELATED"/>
    <property type="match status" value="1"/>
</dbReference>
<keyword evidence="3 10" id="KW-0808">Transferase</keyword>
<keyword evidence="11" id="KW-1185">Reference proteome</keyword>
<evidence type="ECO:0000313" key="11">
    <source>
        <dbReference type="Proteomes" id="UP001589810"/>
    </source>
</evidence>
<dbReference type="EC" id="2.7.11.1" evidence="1"/>
<dbReference type="InterPro" id="IPR008271">
    <property type="entry name" value="Ser/Thr_kinase_AS"/>
</dbReference>
<gene>
    <name evidence="10" type="ORF">ACFFH7_08305</name>
</gene>
<keyword evidence="5 10" id="KW-0418">Kinase</keyword>
<evidence type="ECO:0000256" key="4">
    <source>
        <dbReference type="ARBA" id="ARBA00022741"/>
    </source>
</evidence>
<dbReference type="Gene3D" id="3.30.200.20">
    <property type="entry name" value="Phosphorylase Kinase, domain 1"/>
    <property type="match status" value="1"/>
</dbReference>
<protein>
    <recommendedName>
        <fullName evidence="1">non-specific serine/threonine protein kinase</fullName>
        <ecNumber evidence="1">2.7.11.1</ecNumber>
    </recommendedName>
</protein>
<name>A0ABV6MN07_9PSEU</name>
<evidence type="ECO:0000256" key="1">
    <source>
        <dbReference type="ARBA" id="ARBA00012513"/>
    </source>
</evidence>
<keyword evidence="8" id="KW-0812">Transmembrane</keyword>
<keyword evidence="8" id="KW-1133">Transmembrane helix</keyword>
<comment type="caution">
    <text evidence="10">The sequence shown here is derived from an EMBL/GenBank/DDBJ whole genome shotgun (WGS) entry which is preliminary data.</text>
</comment>
<keyword evidence="2" id="KW-0723">Serine/threonine-protein kinase</keyword>
<dbReference type="PROSITE" id="PS00107">
    <property type="entry name" value="PROTEIN_KINASE_ATP"/>
    <property type="match status" value="1"/>
</dbReference>
<dbReference type="SUPFAM" id="SSF56112">
    <property type="entry name" value="Protein kinase-like (PK-like)"/>
    <property type="match status" value="1"/>
</dbReference>
<dbReference type="RefSeq" id="WP_273942503.1">
    <property type="nucleotide sequence ID" value="NZ_CP097263.1"/>
</dbReference>
<evidence type="ECO:0000256" key="5">
    <source>
        <dbReference type="ARBA" id="ARBA00022777"/>
    </source>
</evidence>
<evidence type="ECO:0000256" key="7">
    <source>
        <dbReference type="PROSITE-ProRule" id="PRU10141"/>
    </source>
</evidence>
<evidence type="ECO:0000256" key="2">
    <source>
        <dbReference type="ARBA" id="ARBA00022527"/>
    </source>
</evidence>
<dbReference type="Proteomes" id="UP001589810">
    <property type="component" value="Unassembled WGS sequence"/>
</dbReference>
<keyword evidence="8" id="KW-0472">Membrane</keyword>
<dbReference type="InterPro" id="IPR011009">
    <property type="entry name" value="Kinase-like_dom_sf"/>
</dbReference>
<dbReference type="Gene3D" id="1.10.510.10">
    <property type="entry name" value="Transferase(Phosphotransferase) domain 1"/>
    <property type="match status" value="1"/>
</dbReference>